<keyword evidence="3" id="KW-1185">Reference proteome</keyword>
<feature type="chain" id="PRO_5027071125" description="DUF2059 domain-containing protein" evidence="1">
    <location>
        <begin position="24"/>
        <end position="282"/>
    </location>
</feature>
<evidence type="ECO:0000313" key="2">
    <source>
        <dbReference type="EMBL" id="QJR09539.1"/>
    </source>
</evidence>
<dbReference type="EMBL" id="CP053069">
    <property type="protein sequence ID" value="QJR09539.1"/>
    <property type="molecule type" value="Genomic_DNA"/>
</dbReference>
<gene>
    <name evidence="2" type="ORF">DSM104443_00588</name>
</gene>
<name>A0A6M4GQB7_9PROT</name>
<dbReference type="KEGG" id="uru:DSM104443_00588"/>
<protein>
    <recommendedName>
        <fullName evidence="4">DUF2059 domain-containing protein</fullName>
    </recommendedName>
</protein>
<evidence type="ECO:0000313" key="3">
    <source>
        <dbReference type="Proteomes" id="UP000501534"/>
    </source>
</evidence>
<proteinExistence type="predicted"/>
<sequence>MAAFRWAAAAAACVALSASGARTDELMQKSGLNAQIGQFEKLVLRGVEEGIADSVQNRRGKDLTPEERTQLRSIVSTSFNPQRLRGEVRASLGKILSPADESAVLTWLDTDLGRRIAAIDVKYAEITVTMPERQLVGQVADARKGLTETRVALLRRLGSALALGEASTRTVTNILTSIMYGVMSSLDLSVADVDLIKRGLEARRDNIAHAMRQGAVARYAHQYQSLDDEDLERFVNFVESPAGLKFYDATAAALEQAISQASREFGKQFGEIAKQRKERKPA</sequence>
<dbReference type="Proteomes" id="UP000501534">
    <property type="component" value="Chromosome"/>
</dbReference>
<feature type="signal peptide" evidence="1">
    <location>
        <begin position="1"/>
        <end position="23"/>
    </location>
</feature>
<organism evidence="2 3">
    <name type="scientific">Usitatibacter rugosus</name>
    <dbReference type="NCBI Taxonomy" id="2732067"/>
    <lineage>
        <taxon>Bacteria</taxon>
        <taxon>Pseudomonadati</taxon>
        <taxon>Pseudomonadota</taxon>
        <taxon>Betaproteobacteria</taxon>
        <taxon>Nitrosomonadales</taxon>
        <taxon>Usitatibacteraceae</taxon>
        <taxon>Usitatibacter</taxon>
    </lineage>
</organism>
<evidence type="ECO:0000256" key="1">
    <source>
        <dbReference type="SAM" id="SignalP"/>
    </source>
</evidence>
<evidence type="ECO:0008006" key="4">
    <source>
        <dbReference type="Google" id="ProtNLM"/>
    </source>
</evidence>
<keyword evidence="1" id="KW-0732">Signal</keyword>
<accession>A0A6M4GQB7</accession>
<reference evidence="2 3" key="1">
    <citation type="submission" date="2020-04" db="EMBL/GenBank/DDBJ databases">
        <title>Usitatibacter rugosus gen. nov., sp. nov. and Usitatibacter palustris sp. nov., novel members of Usitatibacteraceae fam. nov. within the order Nitrosomonadales isolated from soil.</title>
        <authorList>
            <person name="Huber K.J."/>
            <person name="Neumann-Schaal M."/>
            <person name="Geppert A."/>
            <person name="Luckner M."/>
            <person name="Wanner G."/>
            <person name="Overmann J."/>
        </authorList>
    </citation>
    <scope>NUCLEOTIDE SEQUENCE [LARGE SCALE GENOMIC DNA]</scope>
    <source>
        <strain evidence="2 3">0125_3</strain>
    </source>
</reference>
<dbReference type="RefSeq" id="WP_171089327.1">
    <property type="nucleotide sequence ID" value="NZ_CP053069.1"/>
</dbReference>
<dbReference type="AlphaFoldDB" id="A0A6M4GQB7"/>